<evidence type="ECO:0000313" key="6">
    <source>
        <dbReference type="EMBL" id="MCD1294389.1"/>
    </source>
</evidence>
<proteinExistence type="predicted"/>
<keyword evidence="2" id="KW-0479">Metal-binding</keyword>
<dbReference type="RefSeq" id="WP_230741218.1">
    <property type="nucleotide sequence ID" value="NZ_PGCK01000003.1"/>
</dbReference>
<dbReference type="Pfam" id="PF01837">
    <property type="entry name" value="HcyBio"/>
    <property type="match status" value="1"/>
</dbReference>
<dbReference type="Proteomes" id="UP001320159">
    <property type="component" value="Unassembled WGS sequence"/>
</dbReference>
<organism evidence="6 7">
    <name type="scientific">Methanooceanicella nereidis</name>
    <dbReference type="NCBI Taxonomy" id="2052831"/>
    <lineage>
        <taxon>Archaea</taxon>
        <taxon>Methanobacteriati</taxon>
        <taxon>Methanobacteriota</taxon>
        <taxon>Stenosarchaea group</taxon>
        <taxon>Methanomicrobia</taxon>
        <taxon>Methanocellales</taxon>
        <taxon>Methanocellaceae</taxon>
        <taxon>Methanooceanicella</taxon>
    </lineage>
</organism>
<dbReference type="Pfam" id="PF00037">
    <property type="entry name" value="Fer4"/>
    <property type="match status" value="1"/>
</dbReference>
<dbReference type="PANTHER" id="PTHR43687">
    <property type="entry name" value="ADENYLYLSULFATE REDUCTASE, BETA SUBUNIT"/>
    <property type="match status" value="1"/>
</dbReference>
<dbReference type="InterPro" id="IPR017896">
    <property type="entry name" value="4Fe4S_Fe-S-bd"/>
</dbReference>
<accession>A0AAP2W6L1</accession>
<feature type="domain" description="4Fe-4S ferredoxin-type" evidence="5">
    <location>
        <begin position="317"/>
        <end position="345"/>
    </location>
</feature>
<name>A0AAP2W6L1_9EURY</name>
<feature type="domain" description="4Fe-4S ferredoxin-type" evidence="5">
    <location>
        <begin position="346"/>
        <end position="375"/>
    </location>
</feature>
<dbReference type="NCBIfam" id="TIGR03287">
    <property type="entry name" value="methan_mark_16"/>
    <property type="match status" value="1"/>
</dbReference>
<evidence type="ECO:0000313" key="7">
    <source>
        <dbReference type="Proteomes" id="UP001320159"/>
    </source>
</evidence>
<dbReference type="GO" id="GO:0051539">
    <property type="term" value="F:4 iron, 4 sulfur cluster binding"/>
    <property type="evidence" value="ECO:0007669"/>
    <property type="project" value="UniProtKB-KW"/>
</dbReference>
<dbReference type="InterPro" id="IPR002708">
    <property type="entry name" value="HcyBio"/>
</dbReference>
<evidence type="ECO:0000256" key="3">
    <source>
        <dbReference type="ARBA" id="ARBA00023004"/>
    </source>
</evidence>
<dbReference type="GO" id="GO:0046872">
    <property type="term" value="F:metal ion binding"/>
    <property type="evidence" value="ECO:0007669"/>
    <property type="project" value="UniProtKB-KW"/>
</dbReference>
<sequence>MPAKEKTLQEINEKIARGAAIVLTASELLSIAQEGGEIPDVDVVTCATKGIMSGTMASLSFKVAEKNEFVRAKGLWLNGVPAYPGPCPNERLGIVDTIVFGTAHSIYDDKYGGGHLFRDMVEGNDIEVEVETDTGRKLKTATTMENIAYAKMIATRNAYKNYVAYVNPSPETLYDSIFSVGPFYGPYKELKFCGCGELNPVEKDPGLDVIGEGTKVLINGAPGMVTGRGTRSTPEKPNLSAISDMKKMDPKYMGGFVTSHGPEVVSSWAVPIPVLNDRILKNLLKRDAEIPLSVVDVRGREEIGRITYADVWKDCDLAVRFDPKLCDGCEKCRAEEMCPRGALSFKEKRIDRSKCFNCGVCIGFCPNSAVSANLGEVEFLGKKMPITERHSDRLGAMKISAELKRLILSGEFKVTEMVEKIKF</sequence>
<protein>
    <submittedName>
        <fullName evidence="6">Methanogenesis marker 16 metalloprotein</fullName>
    </submittedName>
</protein>
<dbReference type="EMBL" id="PGCK01000003">
    <property type="protein sequence ID" value="MCD1294389.1"/>
    <property type="molecule type" value="Genomic_DNA"/>
</dbReference>
<keyword evidence="4" id="KW-0411">Iron-sulfur</keyword>
<keyword evidence="7" id="KW-1185">Reference proteome</keyword>
<dbReference type="Gene3D" id="3.30.70.20">
    <property type="match status" value="1"/>
</dbReference>
<gene>
    <name evidence="6" type="ORF">CUJ83_05170</name>
</gene>
<keyword evidence="3" id="KW-0408">Iron</keyword>
<evidence type="ECO:0000256" key="2">
    <source>
        <dbReference type="ARBA" id="ARBA00022723"/>
    </source>
</evidence>
<dbReference type="PROSITE" id="PS00198">
    <property type="entry name" value="4FE4S_FER_1"/>
    <property type="match status" value="1"/>
</dbReference>
<evidence type="ECO:0000256" key="1">
    <source>
        <dbReference type="ARBA" id="ARBA00022485"/>
    </source>
</evidence>
<dbReference type="InterPro" id="IPR017677">
    <property type="entry name" value="Methan_mark_16"/>
</dbReference>
<comment type="caution">
    <text evidence="6">The sequence shown here is derived from an EMBL/GenBank/DDBJ whole genome shotgun (WGS) entry which is preliminary data.</text>
</comment>
<reference evidence="6 7" key="1">
    <citation type="submission" date="2017-11" db="EMBL/GenBank/DDBJ databases">
        <title>Isolation and Characterization of Family Methanocellaceae Species from Potential Methane Hydrate Area Offshore Southwestern Taiwan.</title>
        <authorList>
            <person name="Zhang W.-L."/>
            <person name="Chen W.-C."/>
            <person name="Lai M.-C."/>
            <person name="Chen S.-C."/>
        </authorList>
    </citation>
    <scope>NUCLEOTIDE SEQUENCE [LARGE SCALE GENOMIC DNA]</scope>
    <source>
        <strain evidence="6 7">CWC-04</strain>
    </source>
</reference>
<dbReference type="PROSITE" id="PS51379">
    <property type="entry name" value="4FE4S_FER_2"/>
    <property type="match status" value="2"/>
</dbReference>
<dbReference type="AlphaFoldDB" id="A0AAP2W6L1"/>
<dbReference type="PANTHER" id="PTHR43687:SF3">
    <property type="entry name" value="4FE-4S FERREDOXIN-TYPE DOMAIN-CONTAINING PROTEIN"/>
    <property type="match status" value="1"/>
</dbReference>
<evidence type="ECO:0000259" key="5">
    <source>
        <dbReference type="PROSITE" id="PS51379"/>
    </source>
</evidence>
<dbReference type="GO" id="GO:0016491">
    <property type="term" value="F:oxidoreductase activity"/>
    <property type="evidence" value="ECO:0007669"/>
    <property type="project" value="UniProtKB-ARBA"/>
</dbReference>
<dbReference type="InterPro" id="IPR050572">
    <property type="entry name" value="Fe-S_Ferredoxin"/>
</dbReference>
<dbReference type="SUPFAM" id="SSF54862">
    <property type="entry name" value="4Fe-4S ferredoxins"/>
    <property type="match status" value="1"/>
</dbReference>
<evidence type="ECO:0000256" key="4">
    <source>
        <dbReference type="ARBA" id="ARBA00023014"/>
    </source>
</evidence>
<dbReference type="InterPro" id="IPR017900">
    <property type="entry name" value="4Fe4S_Fe_S_CS"/>
</dbReference>
<keyword evidence="1" id="KW-0004">4Fe-4S</keyword>